<keyword evidence="3" id="KW-1185">Reference proteome</keyword>
<protein>
    <submittedName>
        <fullName evidence="2">Uncharacterized protein</fullName>
    </submittedName>
</protein>
<name>A0AAD8KLQ7_TARER</name>
<dbReference type="Proteomes" id="UP001229421">
    <property type="component" value="Unassembled WGS sequence"/>
</dbReference>
<keyword evidence="1" id="KW-0472">Membrane</keyword>
<sequence length="84" mass="9524">MIVPKAVTCSPIWSILVVCVVLCCVLFVCQIKVVLVFCTVYNLLFVAICEYYSVLVHKFVYLDALQRLNSLIHVFDVVLAKQRG</sequence>
<gene>
    <name evidence="2" type="ORF">QVD17_18719</name>
</gene>
<accession>A0AAD8KLQ7</accession>
<evidence type="ECO:0000313" key="3">
    <source>
        <dbReference type="Proteomes" id="UP001229421"/>
    </source>
</evidence>
<proteinExistence type="predicted"/>
<dbReference type="EMBL" id="JAUHHV010000005">
    <property type="protein sequence ID" value="KAK1423416.1"/>
    <property type="molecule type" value="Genomic_DNA"/>
</dbReference>
<comment type="caution">
    <text evidence="2">The sequence shown here is derived from an EMBL/GenBank/DDBJ whole genome shotgun (WGS) entry which is preliminary data.</text>
</comment>
<reference evidence="2" key="1">
    <citation type="journal article" date="2023" name="bioRxiv">
        <title>Improved chromosome-level genome assembly for marigold (Tagetes erecta).</title>
        <authorList>
            <person name="Jiang F."/>
            <person name="Yuan L."/>
            <person name="Wang S."/>
            <person name="Wang H."/>
            <person name="Xu D."/>
            <person name="Wang A."/>
            <person name="Fan W."/>
        </authorList>
    </citation>
    <scope>NUCLEOTIDE SEQUENCE</scope>
    <source>
        <strain evidence="2">WSJ</strain>
        <tissue evidence="2">Leaf</tissue>
    </source>
</reference>
<feature type="transmembrane region" description="Helical" evidence="1">
    <location>
        <begin position="34"/>
        <end position="54"/>
    </location>
</feature>
<dbReference type="AlphaFoldDB" id="A0AAD8KLQ7"/>
<organism evidence="2 3">
    <name type="scientific">Tagetes erecta</name>
    <name type="common">African marigold</name>
    <dbReference type="NCBI Taxonomy" id="13708"/>
    <lineage>
        <taxon>Eukaryota</taxon>
        <taxon>Viridiplantae</taxon>
        <taxon>Streptophyta</taxon>
        <taxon>Embryophyta</taxon>
        <taxon>Tracheophyta</taxon>
        <taxon>Spermatophyta</taxon>
        <taxon>Magnoliopsida</taxon>
        <taxon>eudicotyledons</taxon>
        <taxon>Gunneridae</taxon>
        <taxon>Pentapetalae</taxon>
        <taxon>asterids</taxon>
        <taxon>campanulids</taxon>
        <taxon>Asterales</taxon>
        <taxon>Asteraceae</taxon>
        <taxon>Asteroideae</taxon>
        <taxon>Heliantheae alliance</taxon>
        <taxon>Tageteae</taxon>
        <taxon>Tagetes</taxon>
    </lineage>
</organism>
<evidence type="ECO:0000256" key="1">
    <source>
        <dbReference type="SAM" id="Phobius"/>
    </source>
</evidence>
<keyword evidence="1" id="KW-1133">Transmembrane helix</keyword>
<keyword evidence="1" id="KW-0812">Transmembrane</keyword>
<feature type="transmembrane region" description="Helical" evidence="1">
    <location>
        <begin position="12"/>
        <end position="29"/>
    </location>
</feature>
<evidence type="ECO:0000313" key="2">
    <source>
        <dbReference type="EMBL" id="KAK1423416.1"/>
    </source>
</evidence>